<reference evidence="1 2" key="1">
    <citation type="submission" date="2024-01" db="EMBL/GenBank/DDBJ databases">
        <title>The genomes of 5 underutilized Papilionoideae crops provide insights into root nodulation and disease resistanc.</title>
        <authorList>
            <person name="Jiang F."/>
        </authorList>
    </citation>
    <scope>NUCLEOTIDE SEQUENCE [LARGE SCALE GENOMIC DNA]</scope>
    <source>
        <strain evidence="1">DUOXIRENSHENG_FW03</strain>
        <tissue evidence="1">Leaves</tissue>
    </source>
</reference>
<evidence type="ECO:0000313" key="1">
    <source>
        <dbReference type="EMBL" id="KAK7387648.1"/>
    </source>
</evidence>
<gene>
    <name evidence="1" type="ORF">VNO78_22435</name>
</gene>
<dbReference type="EMBL" id="JAYMYS010000006">
    <property type="protein sequence ID" value="KAK7387648.1"/>
    <property type="molecule type" value="Genomic_DNA"/>
</dbReference>
<proteinExistence type="predicted"/>
<dbReference type="Proteomes" id="UP001386955">
    <property type="component" value="Unassembled WGS sequence"/>
</dbReference>
<sequence>MKRERERDDETHKEYFGNNKAKKRDVSHIKFMKDVKKGKEDCSSETWESNLAFGVFDFPWLKDGVTSKSEDYLLDFEDNFSSLLEEDSFFKTANIDFSQAYMAHIPESKLEDIAWQPFENDISELEAEDVDCIWSSLLKQPLQP</sequence>
<organism evidence="1 2">
    <name type="scientific">Psophocarpus tetragonolobus</name>
    <name type="common">Winged bean</name>
    <name type="synonym">Dolichos tetragonolobus</name>
    <dbReference type="NCBI Taxonomy" id="3891"/>
    <lineage>
        <taxon>Eukaryota</taxon>
        <taxon>Viridiplantae</taxon>
        <taxon>Streptophyta</taxon>
        <taxon>Embryophyta</taxon>
        <taxon>Tracheophyta</taxon>
        <taxon>Spermatophyta</taxon>
        <taxon>Magnoliopsida</taxon>
        <taxon>eudicotyledons</taxon>
        <taxon>Gunneridae</taxon>
        <taxon>Pentapetalae</taxon>
        <taxon>rosids</taxon>
        <taxon>fabids</taxon>
        <taxon>Fabales</taxon>
        <taxon>Fabaceae</taxon>
        <taxon>Papilionoideae</taxon>
        <taxon>50 kb inversion clade</taxon>
        <taxon>NPAAA clade</taxon>
        <taxon>indigoferoid/millettioid clade</taxon>
        <taxon>Phaseoleae</taxon>
        <taxon>Psophocarpus</taxon>
    </lineage>
</organism>
<name>A0AAN9S4V4_PSOTE</name>
<comment type="caution">
    <text evidence="1">The sequence shown here is derived from an EMBL/GenBank/DDBJ whole genome shotgun (WGS) entry which is preliminary data.</text>
</comment>
<keyword evidence="2" id="KW-1185">Reference proteome</keyword>
<evidence type="ECO:0000313" key="2">
    <source>
        <dbReference type="Proteomes" id="UP001386955"/>
    </source>
</evidence>
<accession>A0AAN9S4V4</accession>
<dbReference type="AlphaFoldDB" id="A0AAN9S4V4"/>
<protein>
    <submittedName>
        <fullName evidence="1">Uncharacterized protein</fullName>
    </submittedName>
</protein>